<keyword evidence="2" id="KW-1185">Reference proteome</keyword>
<evidence type="ECO:0008006" key="3">
    <source>
        <dbReference type="Google" id="ProtNLM"/>
    </source>
</evidence>
<comment type="caution">
    <text evidence="1">The sequence shown here is derived from an EMBL/GenBank/DDBJ whole genome shotgun (WGS) entry which is preliminary data.</text>
</comment>
<protein>
    <recommendedName>
        <fullName evidence="3">Serine-threonine/tyrosine-protein kinase catalytic domain-containing protein</fullName>
    </recommendedName>
</protein>
<evidence type="ECO:0000313" key="2">
    <source>
        <dbReference type="Proteomes" id="UP001159363"/>
    </source>
</evidence>
<proteinExistence type="predicted"/>
<dbReference type="Proteomes" id="UP001159363">
    <property type="component" value="Chromosome 3"/>
</dbReference>
<name>A0ABQ9HY08_9NEOP</name>
<reference evidence="1 2" key="1">
    <citation type="submission" date="2023-02" db="EMBL/GenBank/DDBJ databases">
        <title>LHISI_Scaffold_Assembly.</title>
        <authorList>
            <person name="Stuart O.P."/>
            <person name="Cleave R."/>
            <person name="Magrath M.J.L."/>
            <person name="Mikheyev A.S."/>
        </authorList>
    </citation>
    <scope>NUCLEOTIDE SEQUENCE [LARGE SCALE GENOMIC DNA]</scope>
    <source>
        <strain evidence="1">Daus_M_001</strain>
        <tissue evidence="1">Leg muscle</tissue>
    </source>
</reference>
<gene>
    <name evidence="1" type="ORF">PR048_008747</name>
</gene>
<sequence>MLVFQVTHITDICEESIAPLLDPEAGAPLCEADCVFVLAQECLESEKRRRPTMSTVVEKLKPLLIGSSSA</sequence>
<organism evidence="1 2">
    <name type="scientific">Dryococelus australis</name>
    <dbReference type="NCBI Taxonomy" id="614101"/>
    <lineage>
        <taxon>Eukaryota</taxon>
        <taxon>Metazoa</taxon>
        <taxon>Ecdysozoa</taxon>
        <taxon>Arthropoda</taxon>
        <taxon>Hexapoda</taxon>
        <taxon>Insecta</taxon>
        <taxon>Pterygota</taxon>
        <taxon>Neoptera</taxon>
        <taxon>Polyneoptera</taxon>
        <taxon>Phasmatodea</taxon>
        <taxon>Verophasmatodea</taxon>
        <taxon>Anareolatae</taxon>
        <taxon>Phasmatidae</taxon>
        <taxon>Eurycanthinae</taxon>
        <taxon>Dryococelus</taxon>
    </lineage>
</organism>
<evidence type="ECO:0000313" key="1">
    <source>
        <dbReference type="EMBL" id="KAJ8889249.1"/>
    </source>
</evidence>
<dbReference type="EMBL" id="JARBHB010000003">
    <property type="protein sequence ID" value="KAJ8889249.1"/>
    <property type="molecule type" value="Genomic_DNA"/>
</dbReference>
<accession>A0ABQ9HY08</accession>